<sequence>MPPATIPAEQRQLNLLHALRHSHRGLTAVELLESVEGYEGNSPSQRRKFERDKDVLRELGITTRTEPEGAAAEGLEVRYRVEDGGYTLAPLRLDAAQAQVLALAARSWQEGRLPSAARRAVTKLLAVAEAAEDAGGPQDLSLSVDPSVPTELVDAVDQQQVVAFDYTSPSSGRVSCRTVEPHALELREGRWYLLAVETGSRRELTFRVERISGPVTPLSAPRAFTTRTATAPPEHRRALLALRPGKGLALRGAASRPLSPTDLPAAPGPVVQGRDLLELTYQDRDQLSLAGLLASLGPDVLVLEPPALREAVRTHLRAVASLGPRGATDPAHMGPPRDQAVADQAPADQAREGLRPAALEPAGPGPADQAPVGGAPHDEVPPTTTGTPSTVKEQ</sequence>
<feature type="domain" description="WYL" evidence="2">
    <location>
        <begin position="150"/>
        <end position="212"/>
    </location>
</feature>
<dbReference type="AlphaFoldDB" id="A0A7T7MBD8"/>
<dbReference type="PANTHER" id="PTHR34580:SF3">
    <property type="entry name" value="PROTEIN PAFB"/>
    <property type="match status" value="1"/>
</dbReference>
<feature type="compositionally biased region" description="Low complexity" evidence="1">
    <location>
        <begin position="355"/>
        <end position="367"/>
    </location>
</feature>
<proteinExistence type="predicted"/>
<feature type="compositionally biased region" description="Low complexity" evidence="1">
    <location>
        <begin position="381"/>
        <end position="394"/>
    </location>
</feature>
<dbReference type="EMBL" id="CP066802">
    <property type="protein sequence ID" value="QQM68349.1"/>
    <property type="molecule type" value="Genomic_DNA"/>
</dbReference>
<reference evidence="4 5" key="1">
    <citation type="submission" date="2020-12" db="EMBL/GenBank/DDBJ databases">
        <authorList>
            <person name="Zhou J."/>
        </authorList>
    </citation>
    <scope>NUCLEOTIDE SEQUENCE [LARGE SCALE GENOMIC DNA]</scope>
    <source>
        <strain evidence="4 5">CCUG 61299</strain>
    </source>
</reference>
<evidence type="ECO:0000259" key="3">
    <source>
        <dbReference type="Pfam" id="PF25583"/>
    </source>
</evidence>
<dbReference type="InterPro" id="IPR057727">
    <property type="entry name" value="WCX_dom"/>
</dbReference>
<dbReference type="Pfam" id="PF25583">
    <property type="entry name" value="WCX"/>
    <property type="match status" value="1"/>
</dbReference>
<feature type="compositionally biased region" description="Low complexity" evidence="1">
    <location>
        <begin position="336"/>
        <end position="348"/>
    </location>
</feature>
<gene>
    <name evidence="4" type="ORF">JG540_05235</name>
</gene>
<name>A0A7T7MBD8_9ACTO</name>
<dbReference type="InterPro" id="IPR051534">
    <property type="entry name" value="CBASS_pafABC_assoc_protein"/>
</dbReference>
<keyword evidence="5" id="KW-1185">Reference proteome</keyword>
<dbReference type="PANTHER" id="PTHR34580">
    <property type="match status" value="1"/>
</dbReference>
<dbReference type="PROSITE" id="PS52050">
    <property type="entry name" value="WYL"/>
    <property type="match status" value="1"/>
</dbReference>
<feature type="domain" description="WCX" evidence="3">
    <location>
        <begin position="272"/>
        <end position="320"/>
    </location>
</feature>
<dbReference type="Pfam" id="PF13280">
    <property type="entry name" value="WYL"/>
    <property type="match status" value="1"/>
</dbReference>
<dbReference type="Proteomes" id="UP000595895">
    <property type="component" value="Chromosome"/>
</dbReference>
<evidence type="ECO:0000256" key="1">
    <source>
        <dbReference type="SAM" id="MobiDB-lite"/>
    </source>
</evidence>
<feature type="region of interest" description="Disordered" evidence="1">
    <location>
        <begin position="323"/>
        <end position="394"/>
    </location>
</feature>
<dbReference type="KEGG" id="awe:JG540_05235"/>
<accession>A0A7T7MBD8</accession>
<evidence type="ECO:0000313" key="5">
    <source>
        <dbReference type="Proteomes" id="UP000595895"/>
    </source>
</evidence>
<evidence type="ECO:0000313" key="4">
    <source>
        <dbReference type="EMBL" id="QQM68349.1"/>
    </source>
</evidence>
<protein>
    <submittedName>
        <fullName evidence="4">WYL domain-containing protein</fullName>
    </submittedName>
</protein>
<evidence type="ECO:0000259" key="2">
    <source>
        <dbReference type="Pfam" id="PF13280"/>
    </source>
</evidence>
<dbReference type="InterPro" id="IPR026881">
    <property type="entry name" value="WYL_dom"/>
</dbReference>
<organism evidence="4 5">
    <name type="scientific">Actinomyces weissii</name>
    <dbReference type="NCBI Taxonomy" id="675090"/>
    <lineage>
        <taxon>Bacteria</taxon>
        <taxon>Bacillati</taxon>
        <taxon>Actinomycetota</taxon>
        <taxon>Actinomycetes</taxon>
        <taxon>Actinomycetales</taxon>
        <taxon>Actinomycetaceae</taxon>
        <taxon>Actinomyces</taxon>
    </lineage>
</organism>